<evidence type="ECO:0000313" key="5">
    <source>
        <dbReference type="Proteomes" id="UP001521785"/>
    </source>
</evidence>
<protein>
    <recommendedName>
        <fullName evidence="6">Ankyrin repeat protein</fullName>
    </recommendedName>
</protein>
<feature type="repeat" description="ANK" evidence="3">
    <location>
        <begin position="208"/>
        <end position="240"/>
    </location>
</feature>
<comment type="caution">
    <text evidence="4">The sequence shown here is derived from an EMBL/GenBank/DDBJ whole genome shotgun (WGS) entry which is preliminary data.</text>
</comment>
<evidence type="ECO:0008006" key="6">
    <source>
        <dbReference type="Google" id="ProtNLM"/>
    </source>
</evidence>
<dbReference type="EMBL" id="JAKJXO020000006">
    <property type="protein sequence ID" value="KAL1603710.1"/>
    <property type="molecule type" value="Genomic_DNA"/>
</dbReference>
<dbReference type="PROSITE" id="PS50088">
    <property type="entry name" value="ANK_REPEAT"/>
    <property type="match status" value="1"/>
</dbReference>
<dbReference type="InterPro" id="IPR036770">
    <property type="entry name" value="Ankyrin_rpt-contain_sf"/>
</dbReference>
<accession>A0ABR3RGY7</accession>
<evidence type="ECO:0000256" key="2">
    <source>
        <dbReference type="ARBA" id="ARBA00023043"/>
    </source>
</evidence>
<sequence>MRPPTLPAAVTSAIASGDVARIKDLYQTNVALKEIAKHAARHGQPQIMQWCCDQGWRPPRASCNDEFFTSAKDGASPAIFQILIDHGLDLNAQKNEASGDALASAVMGGKYEFAKWLLEHGHRSTPEDPYHGPSAISWTICGDRADQEMLKLLLDYGHDLENSGAGVAAADEGNVEALRLLLDRGVNIEDRDMSWYPFDEDRDEPYESQGTALYRACRQGNVECVEMLLERGADPLAKDLEGTSCLDIARQRGHKEVVWLLEDSGLVISAKGAQSLLGFIQKLFSS</sequence>
<dbReference type="PANTHER" id="PTHR24126">
    <property type="entry name" value="ANKYRIN REPEAT, PH AND SEC7 DOMAIN CONTAINING PROTEIN SECG-RELATED"/>
    <property type="match status" value="1"/>
</dbReference>
<name>A0ABR3RGY7_9PLEO</name>
<evidence type="ECO:0000256" key="1">
    <source>
        <dbReference type="ARBA" id="ARBA00022737"/>
    </source>
</evidence>
<keyword evidence="5" id="KW-1185">Reference proteome</keyword>
<dbReference type="SMART" id="SM00248">
    <property type="entry name" value="ANK"/>
    <property type="match status" value="6"/>
</dbReference>
<dbReference type="Pfam" id="PF12796">
    <property type="entry name" value="Ank_2"/>
    <property type="match status" value="1"/>
</dbReference>
<evidence type="ECO:0000256" key="3">
    <source>
        <dbReference type="PROSITE-ProRule" id="PRU00023"/>
    </source>
</evidence>
<gene>
    <name evidence="4" type="ORF">SLS60_005300</name>
</gene>
<dbReference type="InterPro" id="IPR002110">
    <property type="entry name" value="Ankyrin_rpt"/>
</dbReference>
<dbReference type="Pfam" id="PF13637">
    <property type="entry name" value="Ank_4"/>
    <property type="match status" value="1"/>
</dbReference>
<proteinExistence type="predicted"/>
<reference evidence="4 5" key="1">
    <citation type="submission" date="2024-02" db="EMBL/GenBank/DDBJ databases">
        <title>De novo assembly and annotation of 12 fungi associated with fruit tree decline syndrome in Ontario, Canada.</title>
        <authorList>
            <person name="Sulman M."/>
            <person name="Ellouze W."/>
            <person name="Ilyukhin E."/>
        </authorList>
    </citation>
    <scope>NUCLEOTIDE SEQUENCE [LARGE SCALE GENOMIC DNA]</scope>
    <source>
        <strain evidence="4 5">M42-189</strain>
    </source>
</reference>
<dbReference type="Proteomes" id="UP001521785">
    <property type="component" value="Unassembled WGS sequence"/>
</dbReference>
<dbReference type="Gene3D" id="1.25.40.20">
    <property type="entry name" value="Ankyrin repeat-containing domain"/>
    <property type="match status" value="2"/>
</dbReference>
<evidence type="ECO:0000313" key="4">
    <source>
        <dbReference type="EMBL" id="KAL1603710.1"/>
    </source>
</evidence>
<dbReference type="SUPFAM" id="SSF48403">
    <property type="entry name" value="Ankyrin repeat"/>
    <property type="match status" value="1"/>
</dbReference>
<organism evidence="4 5">
    <name type="scientific">Paraconiothyrium brasiliense</name>
    <dbReference type="NCBI Taxonomy" id="300254"/>
    <lineage>
        <taxon>Eukaryota</taxon>
        <taxon>Fungi</taxon>
        <taxon>Dikarya</taxon>
        <taxon>Ascomycota</taxon>
        <taxon>Pezizomycotina</taxon>
        <taxon>Dothideomycetes</taxon>
        <taxon>Pleosporomycetidae</taxon>
        <taxon>Pleosporales</taxon>
        <taxon>Massarineae</taxon>
        <taxon>Didymosphaeriaceae</taxon>
        <taxon>Paraconiothyrium</taxon>
    </lineage>
</organism>
<keyword evidence="1" id="KW-0677">Repeat</keyword>
<keyword evidence="2 3" id="KW-0040">ANK repeat</keyword>
<dbReference type="PROSITE" id="PS50297">
    <property type="entry name" value="ANK_REP_REGION"/>
    <property type="match status" value="1"/>
</dbReference>